<organism evidence="2 3">
    <name type="scientific">Ciona intestinalis</name>
    <name type="common">Transparent sea squirt</name>
    <name type="synonym">Ascidia intestinalis</name>
    <dbReference type="NCBI Taxonomy" id="7719"/>
    <lineage>
        <taxon>Eukaryota</taxon>
        <taxon>Metazoa</taxon>
        <taxon>Chordata</taxon>
        <taxon>Tunicata</taxon>
        <taxon>Ascidiacea</taxon>
        <taxon>Phlebobranchia</taxon>
        <taxon>Cionidae</taxon>
        <taxon>Ciona</taxon>
    </lineage>
</organism>
<accession>F6VCK7</accession>
<dbReference type="Proteomes" id="UP000008144">
    <property type="component" value="Unassembled WGS sequence"/>
</dbReference>
<dbReference type="HOGENOM" id="CLU_1374975_0_0_1"/>
<evidence type="ECO:0000313" key="2">
    <source>
        <dbReference type="Ensembl" id="ENSCINP00000027112.2"/>
    </source>
</evidence>
<dbReference type="Ensembl" id="ENSCINT00000027358.2">
    <property type="protein sequence ID" value="ENSCINP00000027112.2"/>
    <property type="gene ID" value="ENSCING00000015220.2"/>
</dbReference>
<reference evidence="2" key="3">
    <citation type="submission" date="2025-09" db="UniProtKB">
        <authorList>
            <consortium name="Ensembl"/>
        </authorList>
    </citation>
    <scope>IDENTIFICATION</scope>
</reference>
<dbReference type="AlphaFoldDB" id="F6VCK7"/>
<name>F6VCK7_CIOIN</name>
<keyword evidence="3" id="KW-1185">Reference proteome</keyword>
<feature type="region of interest" description="Disordered" evidence="1">
    <location>
        <begin position="25"/>
        <end position="47"/>
    </location>
</feature>
<dbReference type="InParanoid" id="F6VCK7"/>
<evidence type="ECO:0000313" key="3">
    <source>
        <dbReference type="Proteomes" id="UP000008144"/>
    </source>
</evidence>
<feature type="region of interest" description="Disordered" evidence="1">
    <location>
        <begin position="133"/>
        <end position="199"/>
    </location>
</feature>
<protein>
    <submittedName>
        <fullName evidence="2">Uncharacterized protein</fullName>
    </submittedName>
</protein>
<sequence length="199" mass="21978">MSIFKKRDSSPLRHIGMALVPPAAFTAVPQSPPPTPTTKKRGKKNKILQSPVVPAIMAANITAQAVAMGNQSVEELGLDYDIIMDDYDDETYAQVTHQRPSTSYHDNDDAYYDDTVEVEDLYAKPYKRRINETRNKLLRKSKKLDPHSQYSSARNGLLGDSPETSLKFVGNSPEIHGNSPTSPYSIQENSPAGTSPNTL</sequence>
<reference evidence="3" key="1">
    <citation type="journal article" date="2002" name="Science">
        <title>The draft genome of Ciona intestinalis: insights into chordate and vertebrate origins.</title>
        <authorList>
            <person name="Dehal P."/>
            <person name="Satou Y."/>
            <person name="Campbell R.K."/>
            <person name="Chapman J."/>
            <person name="Degnan B."/>
            <person name="De Tomaso A."/>
            <person name="Davidson B."/>
            <person name="Di Gregorio A."/>
            <person name="Gelpke M."/>
            <person name="Goodstein D.M."/>
            <person name="Harafuji N."/>
            <person name="Hastings K.E."/>
            <person name="Ho I."/>
            <person name="Hotta K."/>
            <person name="Huang W."/>
            <person name="Kawashima T."/>
            <person name="Lemaire P."/>
            <person name="Martinez D."/>
            <person name="Meinertzhagen I.A."/>
            <person name="Necula S."/>
            <person name="Nonaka M."/>
            <person name="Putnam N."/>
            <person name="Rash S."/>
            <person name="Saiga H."/>
            <person name="Satake M."/>
            <person name="Terry A."/>
            <person name="Yamada L."/>
            <person name="Wang H.G."/>
            <person name="Awazu S."/>
            <person name="Azumi K."/>
            <person name="Boore J."/>
            <person name="Branno M."/>
            <person name="Chin-Bow S."/>
            <person name="DeSantis R."/>
            <person name="Doyle S."/>
            <person name="Francino P."/>
            <person name="Keys D.N."/>
            <person name="Haga S."/>
            <person name="Hayashi H."/>
            <person name="Hino K."/>
            <person name="Imai K.S."/>
            <person name="Inaba K."/>
            <person name="Kano S."/>
            <person name="Kobayashi K."/>
            <person name="Kobayashi M."/>
            <person name="Lee B.I."/>
            <person name="Makabe K.W."/>
            <person name="Manohar C."/>
            <person name="Matassi G."/>
            <person name="Medina M."/>
            <person name="Mochizuki Y."/>
            <person name="Mount S."/>
            <person name="Morishita T."/>
            <person name="Miura S."/>
            <person name="Nakayama A."/>
            <person name="Nishizaka S."/>
            <person name="Nomoto H."/>
            <person name="Ohta F."/>
            <person name="Oishi K."/>
            <person name="Rigoutsos I."/>
            <person name="Sano M."/>
            <person name="Sasaki A."/>
            <person name="Sasakura Y."/>
            <person name="Shoguchi E."/>
            <person name="Shin-i T."/>
            <person name="Spagnuolo A."/>
            <person name="Stainier D."/>
            <person name="Suzuki M.M."/>
            <person name="Tassy O."/>
            <person name="Takatori N."/>
            <person name="Tokuoka M."/>
            <person name="Yagi K."/>
            <person name="Yoshizaki F."/>
            <person name="Wada S."/>
            <person name="Zhang C."/>
            <person name="Hyatt P.D."/>
            <person name="Larimer F."/>
            <person name="Detter C."/>
            <person name="Doggett N."/>
            <person name="Glavina T."/>
            <person name="Hawkins T."/>
            <person name="Richardson P."/>
            <person name="Lucas S."/>
            <person name="Kohara Y."/>
            <person name="Levine M."/>
            <person name="Satoh N."/>
            <person name="Rokhsar D.S."/>
        </authorList>
    </citation>
    <scope>NUCLEOTIDE SEQUENCE [LARGE SCALE GENOMIC DNA]</scope>
</reference>
<proteinExistence type="predicted"/>
<feature type="compositionally biased region" description="Polar residues" evidence="1">
    <location>
        <begin position="178"/>
        <end position="199"/>
    </location>
</feature>
<evidence type="ECO:0000256" key="1">
    <source>
        <dbReference type="SAM" id="MobiDB-lite"/>
    </source>
</evidence>
<reference evidence="2" key="2">
    <citation type="submission" date="2025-08" db="UniProtKB">
        <authorList>
            <consortium name="Ensembl"/>
        </authorList>
    </citation>
    <scope>IDENTIFICATION</scope>
</reference>